<proteinExistence type="predicted"/>
<organism evidence="2 3">
    <name type="scientific">Rhizobium rhododendri</name>
    <dbReference type="NCBI Taxonomy" id="2506430"/>
    <lineage>
        <taxon>Bacteria</taxon>
        <taxon>Pseudomonadati</taxon>
        <taxon>Pseudomonadota</taxon>
        <taxon>Alphaproteobacteria</taxon>
        <taxon>Hyphomicrobiales</taxon>
        <taxon>Rhizobiaceae</taxon>
        <taxon>Rhizobium/Agrobacterium group</taxon>
        <taxon>Rhizobium</taxon>
    </lineage>
</organism>
<reference evidence="2" key="1">
    <citation type="journal article" date="2019" name="Phytopathology">
        <title>A Novel Group of Rhizobium tumorigenes-Like Agrobacteria Associated with Crown Gall Disease of Rhododendron and Blueberry.</title>
        <authorList>
            <person name="Kuzmanovic N."/>
            <person name="Behrens P."/>
            <person name="Idczak E."/>
            <person name="Wagner S."/>
            <person name="Gotz M."/>
            <person name="Sproer C."/>
            <person name="Bunk B."/>
            <person name="Overmann J."/>
            <person name="Smalla K."/>
        </authorList>
    </citation>
    <scope>NUCLEOTIDE SEQUENCE</scope>
    <source>
        <strain evidence="2">Rho-6.2</strain>
    </source>
</reference>
<evidence type="ECO:0000313" key="2">
    <source>
        <dbReference type="EMBL" id="WFS24463.1"/>
    </source>
</evidence>
<reference evidence="2" key="2">
    <citation type="journal article" date="2023" name="MicrobiologyOpen">
        <title>Genomics of the tumorigenes clade of the family Rhizobiaceae and description of Rhizobium rhododendri sp. nov.</title>
        <authorList>
            <person name="Kuzmanovic N."/>
            <person name="diCenzo G.C."/>
            <person name="Bunk B."/>
            <person name="Sproeer C."/>
            <person name="Fruehling A."/>
            <person name="Neumann-Schaal M."/>
            <person name="Overmann J."/>
            <person name="Smalla K."/>
        </authorList>
    </citation>
    <scope>NUCLEOTIDE SEQUENCE</scope>
    <source>
        <strain evidence="2">Rho-6.2</strain>
    </source>
</reference>
<sequence>MVKLVVENKSPLQSIGGGGANGGMSEVDAKIAAAEARTDTKFAELLGELKLINAKMGHLETTTNGTKMTVIVTAIAALGLTVAIMAYGGQWFSVGMDAQKVSQDAVEKMTPPINAMNAHYDALNKRVETLTADTNEKFDALLKAVQDNLPKEKPLPSPFYQMPTKQ</sequence>
<dbReference type="RefSeq" id="WP_142823057.1">
    <property type="nucleotide sequence ID" value="NZ_CP117267.1"/>
</dbReference>
<dbReference type="Proteomes" id="UP000318939">
    <property type="component" value="Chromosome"/>
</dbReference>
<evidence type="ECO:0000256" key="1">
    <source>
        <dbReference type="SAM" id="Phobius"/>
    </source>
</evidence>
<name>A0ABY8IL77_9HYPH</name>
<keyword evidence="1" id="KW-0812">Transmembrane</keyword>
<evidence type="ECO:0000313" key="3">
    <source>
        <dbReference type="Proteomes" id="UP000318939"/>
    </source>
</evidence>
<keyword evidence="1" id="KW-0472">Membrane</keyword>
<keyword evidence="1" id="KW-1133">Transmembrane helix</keyword>
<accession>A0ABY8IL77</accession>
<keyword evidence="3" id="KW-1185">Reference proteome</keyword>
<protein>
    <submittedName>
        <fullName evidence="2">Uncharacterized protein</fullName>
    </submittedName>
</protein>
<feature type="transmembrane region" description="Helical" evidence="1">
    <location>
        <begin position="68"/>
        <end position="87"/>
    </location>
</feature>
<gene>
    <name evidence="2" type="ORF">PR018_08210</name>
</gene>
<dbReference type="EMBL" id="CP117267">
    <property type="protein sequence ID" value="WFS24463.1"/>
    <property type="molecule type" value="Genomic_DNA"/>
</dbReference>